<proteinExistence type="predicted"/>
<dbReference type="SMART" id="SM00345">
    <property type="entry name" value="HTH_GNTR"/>
    <property type="match status" value="1"/>
</dbReference>
<dbReference type="SUPFAM" id="SSF46785">
    <property type="entry name" value="Winged helix' DNA-binding domain"/>
    <property type="match status" value="1"/>
</dbReference>
<dbReference type="CDD" id="cd07377">
    <property type="entry name" value="WHTH_GntR"/>
    <property type="match status" value="1"/>
</dbReference>
<reference evidence="5 6" key="1">
    <citation type="submission" date="2018-07" db="EMBL/GenBank/DDBJ databases">
        <title>Genome analysis of Runella aurantiaca.</title>
        <authorList>
            <person name="Yang X."/>
        </authorList>
    </citation>
    <scope>NUCLEOTIDE SEQUENCE [LARGE SCALE GENOMIC DNA]</scope>
    <source>
        <strain evidence="5 6">YX9</strain>
    </source>
</reference>
<organism evidence="5 6">
    <name type="scientific">Runella aurantiaca</name>
    <dbReference type="NCBI Taxonomy" id="2282308"/>
    <lineage>
        <taxon>Bacteria</taxon>
        <taxon>Pseudomonadati</taxon>
        <taxon>Bacteroidota</taxon>
        <taxon>Cytophagia</taxon>
        <taxon>Cytophagales</taxon>
        <taxon>Spirosomataceae</taxon>
        <taxon>Runella</taxon>
    </lineage>
</organism>
<dbReference type="InterPro" id="IPR036388">
    <property type="entry name" value="WH-like_DNA-bd_sf"/>
</dbReference>
<dbReference type="Proteomes" id="UP000253141">
    <property type="component" value="Unassembled WGS sequence"/>
</dbReference>
<evidence type="ECO:0000256" key="1">
    <source>
        <dbReference type="ARBA" id="ARBA00023015"/>
    </source>
</evidence>
<dbReference type="PANTHER" id="PTHR38445:SF10">
    <property type="entry name" value="GNTR-FAMILY TRANSCRIPTIONAL REGULATOR"/>
    <property type="match status" value="1"/>
</dbReference>
<dbReference type="RefSeq" id="WP_114461282.1">
    <property type="nucleotide sequence ID" value="NZ_QPIW01000008.1"/>
</dbReference>
<dbReference type="InterPro" id="IPR036390">
    <property type="entry name" value="WH_DNA-bd_sf"/>
</dbReference>
<dbReference type="OrthoDB" id="362473at2"/>
<dbReference type="EMBL" id="QPIW01000008">
    <property type="protein sequence ID" value="RDB05675.1"/>
    <property type="molecule type" value="Genomic_DNA"/>
</dbReference>
<comment type="caution">
    <text evidence="5">The sequence shown here is derived from an EMBL/GenBank/DDBJ whole genome shotgun (WGS) entry which is preliminary data.</text>
</comment>
<dbReference type="GO" id="GO:0003677">
    <property type="term" value="F:DNA binding"/>
    <property type="evidence" value="ECO:0007669"/>
    <property type="project" value="UniProtKB-KW"/>
</dbReference>
<dbReference type="Gene3D" id="1.10.287.100">
    <property type="match status" value="1"/>
</dbReference>
<sequence length="120" mass="14479">MNFHNQTAIYLQIAEYIGEQILVQNWKPDDKVPSIRELAVQLEVNPNTVQRTYDFLQTREVIYTKRGLGYFVTPAAEQNYLDWRRETFIQNELPIFFKQMRLLRMDFDELEKRYEALLAQ</sequence>
<gene>
    <name evidence="5" type="ORF">DVG78_11810</name>
</gene>
<keyword evidence="3" id="KW-0804">Transcription</keyword>
<protein>
    <submittedName>
        <fullName evidence="5">GntR family transcriptional regulator</fullName>
    </submittedName>
</protein>
<name>A0A369IBL9_9BACT</name>
<feature type="domain" description="HTH gntR-type" evidence="4">
    <location>
        <begin position="7"/>
        <end position="75"/>
    </location>
</feature>
<dbReference type="AlphaFoldDB" id="A0A369IBL9"/>
<dbReference type="InterPro" id="IPR000524">
    <property type="entry name" value="Tscrpt_reg_HTH_GntR"/>
</dbReference>
<keyword evidence="2" id="KW-0238">DNA-binding</keyword>
<evidence type="ECO:0000256" key="3">
    <source>
        <dbReference type="ARBA" id="ARBA00023163"/>
    </source>
</evidence>
<evidence type="ECO:0000313" key="6">
    <source>
        <dbReference type="Proteomes" id="UP000253141"/>
    </source>
</evidence>
<dbReference type="Pfam" id="PF00392">
    <property type="entry name" value="GntR"/>
    <property type="match status" value="1"/>
</dbReference>
<dbReference type="Gene3D" id="1.10.10.10">
    <property type="entry name" value="Winged helix-like DNA-binding domain superfamily/Winged helix DNA-binding domain"/>
    <property type="match status" value="1"/>
</dbReference>
<evidence type="ECO:0000259" key="4">
    <source>
        <dbReference type="PROSITE" id="PS50949"/>
    </source>
</evidence>
<keyword evidence="6" id="KW-1185">Reference proteome</keyword>
<evidence type="ECO:0000256" key="2">
    <source>
        <dbReference type="ARBA" id="ARBA00023125"/>
    </source>
</evidence>
<dbReference type="GO" id="GO:0003700">
    <property type="term" value="F:DNA-binding transcription factor activity"/>
    <property type="evidence" value="ECO:0007669"/>
    <property type="project" value="InterPro"/>
</dbReference>
<accession>A0A369IBL9</accession>
<keyword evidence="1" id="KW-0805">Transcription regulation</keyword>
<dbReference type="PANTHER" id="PTHR38445">
    <property type="entry name" value="HTH-TYPE TRANSCRIPTIONAL REPRESSOR YTRA"/>
    <property type="match status" value="1"/>
</dbReference>
<evidence type="ECO:0000313" key="5">
    <source>
        <dbReference type="EMBL" id="RDB05675.1"/>
    </source>
</evidence>
<dbReference type="PROSITE" id="PS50949">
    <property type="entry name" value="HTH_GNTR"/>
    <property type="match status" value="1"/>
</dbReference>